<feature type="compositionally biased region" description="Pro residues" evidence="1">
    <location>
        <begin position="69"/>
        <end position="83"/>
    </location>
</feature>
<feature type="region of interest" description="Disordered" evidence="1">
    <location>
        <begin position="1"/>
        <end position="87"/>
    </location>
</feature>
<feature type="compositionally biased region" description="Low complexity" evidence="1">
    <location>
        <begin position="170"/>
        <end position="182"/>
    </location>
</feature>
<comment type="caution">
    <text evidence="2">The sequence shown here is derived from an EMBL/GenBank/DDBJ whole genome shotgun (WGS) entry which is preliminary data.</text>
</comment>
<protein>
    <submittedName>
        <fullName evidence="2">Uncharacterized protein</fullName>
    </submittedName>
</protein>
<name>A0A8T0PH59_PANVG</name>
<evidence type="ECO:0000256" key="1">
    <source>
        <dbReference type="SAM" id="MobiDB-lite"/>
    </source>
</evidence>
<dbReference type="EMBL" id="CM029051">
    <property type="protein sequence ID" value="KAG2559969.1"/>
    <property type="molecule type" value="Genomic_DNA"/>
</dbReference>
<proteinExistence type="predicted"/>
<feature type="region of interest" description="Disordered" evidence="1">
    <location>
        <begin position="119"/>
        <end position="190"/>
    </location>
</feature>
<feature type="compositionally biased region" description="Low complexity" evidence="1">
    <location>
        <begin position="144"/>
        <end position="157"/>
    </location>
</feature>
<organism evidence="2 3">
    <name type="scientific">Panicum virgatum</name>
    <name type="common">Blackwell switchgrass</name>
    <dbReference type="NCBI Taxonomy" id="38727"/>
    <lineage>
        <taxon>Eukaryota</taxon>
        <taxon>Viridiplantae</taxon>
        <taxon>Streptophyta</taxon>
        <taxon>Embryophyta</taxon>
        <taxon>Tracheophyta</taxon>
        <taxon>Spermatophyta</taxon>
        <taxon>Magnoliopsida</taxon>
        <taxon>Liliopsida</taxon>
        <taxon>Poales</taxon>
        <taxon>Poaceae</taxon>
        <taxon>PACMAD clade</taxon>
        <taxon>Panicoideae</taxon>
        <taxon>Panicodae</taxon>
        <taxon>Paniceae</taxon>
        <taxon>Panicinae</taxon>
        <taxon>Panicum</taxon>
        <taxon>Panicum sect. Hiantes</taxon>
    </lineage>
</organism>
<feature type="compositionally biased region" description="Low complexity" evidence="1">
    <location>
        <begin position="28"/>
        <end position="40"/>
    </location>
</feature>
<gene>
    <name evidence="2" type="ORF">PVAP13_8KG035151</name>
</gene>
<evidence type="ECO:0000313" key="3">
    <source>
        <dbReference type="Proteomes" id="UP000823388"/>
    </source>
</evidence>
<dbReference type="Proteomes" id="UP000823388">
    <property type="component" value="Chromosome 8K"/>
</dbReference>
<reference evidence="2" key="1">
    <citation type="submission" date="2020-05" db="EMBL/GenBank/DDBJ databases">
        <title>WGS assembly of Panicum virgatum.</title>
        <authorList>
            <person name="Lovell J.T."/>
            <person name="Jenkins J."/>
            <person name="Shu S."/>
            <person name="Juenger T.E."/>
            <person name="Schmutz J."/>
        </authorList>
    </citation>
    <scope>NUCLEOTIDE SEQUENCE</scope>
    <source>
        <strain evidence="2">AP13</strain>
    </source>
</reference>
<accession>A0A8T0PH59</accession>
<keyword evidence="3" id="KW-1185">Reference proteome</keyword>
<feature type="compositionally biased region" description="Basic and acidic residues" evidence="1">
    <location>
        <begin position="13"/>
        <end position="27"/>
    </location>
</feature>
<sequence length="190" mass="20324">MDPGVQIRFSPQRAERRQGKGEADPSARGRPRTGAPAREPVWFVRAPSLPPPPDGFAVAVLQSPHRRPPPPPPIPPPPPPPPGGYQLLLLTCRSAAPPSTPLLQLLREAGSISSRCHPEFNAGVAIPSSPPASPSRVHRRRRPVSSTSVSGPRSHPSARWPSPLRRKLPSRLATSSPSSPSLPRKPVIPS</sequence>
<dbReference type="AlphaFoldDB" id="A0A8T0PH59"/>
<evidence type="ECO:0000313" key="2">
    <source>
        <dbReference type="EMBL" id="KAG2559969.1"/>
    </source>
</evidence>